<dbReference type="GO" id="GO:0005484">
    <property type="term" value="F:SNAP receptor activity"/>
    <property type="evidence" value="ECO:0007669"/>
    <property type="project" value="InterPro"/>
</dbReference>
<evidence type="ECO:0000256" key="4">
    <source>
        <dbReference type="ARBA" id="ARBA00022692"/>
    </source>
</evidence>
<dbReference type="SUPFAM" id="SSF58038">
    <property type="entry name" value="SNARE fusion complex"/>
    <property type="match status" value="1"/>
</dbReference>
<evidence type="ECO:0000256" key="11">
    <source>
        <dbReference type="ARBA" id="ARBA00065755"/>
    </source>
</evidence>
<dbReference type="SUPFAM" id="SSF47661">
    <property type="entry name" value="t-snare proteins"/>
    <property type="match status" value="1"/>
</dbReference>
<accession>A0A1B6CML2</accession>
<gene>
    <name evidence="18" type="ORF">g.15885</name>
</gene>
<dbReference type="FunFam" id="1.20.58.400:FF:000001">
    <property type="entry name" value="Vesicle transport through interaction with t-SNAREs homolog 1A"/>
    <property type="match status" value="1"/>
</dbReference>
<keyword evidence="7" id="KW-0333">Golgi apparatus</keyword>
<dbReference type="InterPro" id="IPR027027">
    <property type="entry name" value="GOSR2/Membrin/Bos1"/>
</dbReference>
<dbReference type="GO" id="GO:0006886">
    <property type="term" value="P:intracellular protein transport"/>
    <property type="evidence" value="ECO:0007669"/>
    <property type="project" value="InterPro"/>
</dbReference>
<dbReference type="GO" id="GO:0005789">
    <property type="term" value="C:endoplasmic reticulum membrane"/>
    <property type="evidence" value="ECO:0007669"/>
    <property type="project" value="TreeGrafter"/>
</dbReference>
<comment type="subunit">
    <text evidence="11">Interacts with distinct SNARE complexes that contain either STX5 or STX6. Interacts with NAPA and, to a lesser extent, with NAPG. Identified in a complex containing STX6, STX12, VAMP4 and VTI1A.</text>
</comment>
<dbReference type="GO" id="GO:0006891">
    <property type="term" value="P:intra-Golgi vesicle-mediated transport"/>
    <property type="evidence" value="ECO:0007669"/>
    <property type="project" value="TreeGrafter"/>
</dbReference>
<keyword evidence="6 16" id="KW-1133">Transmembrane helix</keyword>
<keyword evidence="3" id="KW-0813">Transport</keyword>
<dbReference type="InterPro" id="IPR010989">
    <property type="entry name" value="SNARE"/>
</dbReference>
<dbReference type="GO" id="GO:0031902">
    <property type="term" value="C:late endosome membrane"/>
    <property type="evidence" value="ECO:0007669"/>
    <property type="project" value="TreeGrafter"/>
</dbReference>
<dbReference type="PIRSF" id="PIRSF028865">
    <property type="entry name" value="Membrin-2"/>
    <property type="match status" value="1"/>
</dbReference>
<reference evidence="18" key="1">
    <citation type="submission" date="2015-12" db="EMBL/GenBank/DDBJ databases">
        <title>De novo transcriptome assembly of four potential Pierce s Disease insect vectors from Arizona vineyards.</title>
        <authorList>
            <person name="Tassone E.E."/>
        </authorList>
    </citation>
    <scope>NUCLEOTIDE SEQUENCE</scope>
</reference>
<dbReference type="GO" id="GO:0042147">
    <property type="term" value="P:retrograde transport, endosome to Golgi"/>
    <property type="evidence" value="ECO:0007669"/>
    <property type="project" value="TreeGrafter"/>
</dbReference>
<keyword evidence="5" id="KW-0653">Protein transport</keyword>
<dbReference type="GO" id="GO:0006896">
    <property type="term" value="P:Golgi to vacuole transport"/>
    <property type="evidence" value="ECO:0007669"/>
    <property type="project" value="TreeGrafter"/>
</dbReference>
<dbReference type="GO" id="GO:0012507">
    <property type="term" value="C:ER to Golgi transport vesicle membrane"/>
    <property type="evidence" value="ECO:0007669"/>
    <property type="project" value="TreeGrafter"/>
</dbReference>
<feature type="transmembrane region" description="Helical" evidence="16">
    <location>
        <begin position="198"/>
        <end position="219"/>
    </location>
</feature>
<evidence type="ECO:0000256" key="6">
    <source>
        <dbReference type="ARBA" id="ARBA00022989"/>
    </source>
</evidence>
<dbReference type="GO" id="GO:0000149">
    <property type="term" value="F:SNARE binding"/>
    <property type="evidence" value="ECO:0007669"/>
    <property type="project" value="TreeGrafter"/>
</dbReference>
<comment type="similarity">
    <text evidence="2">Belongs to the VTI1 family.</text>
</comment>
<evidence type="ECO:0000256" key="10">
    <source>
        <dbReference type="ARBA" id="ARBA00046280"/>
    </source>
</evidence>
<dbReference type="GO" id="GO:0048280">
    <property type="term" value="P:vesicle fusion with Golgi apparatus"/>
    <property type="evidence" value="ECO:0007669"/>
    <property type="project" value="TreeGrafter"/>
</dbReference>
<dbReference type="Pfam" id="PF05008">
    <property type="entry name" value="V-SNARE"/>
    <property type="match status" value="1"/>
</dbReference>
<dbReference type="PANTHER" id="PTHR21230">
    <property type="entry name" value="VESICLE TRANSPORT V-SNARE PROTEIN VTI1-RELATED"/>
    <property type="match status" value="1"/>
</dbReference>
<evidence type="ECO:0000256" key="3">
    <source>
        <dbReference type="ARBA" id="ARBA00022448"/>
    </source>
</evidence>
<evidence type="ECO:0000256" key="2">
    <source>
        <dbReference type="ARBA" id="ARBA00006108"/>
    </source>
</evidence>
<evidence type="ECO:0000256" key="16">
    <source>
        <dbReference type="SAM" id="Phobius"/>
    </source>
</evidence>
<evidence type="ECO:0000256" key="13">
    <source>
        <dbReference type="ARBA" id="ARBA00081711"/>
    </source>
</evidence>
<evidence type="ECO:0000256" key="7">
    <source>
        <dbReference type="ARBA" id="ARBA00023034"/>
    </source>
</evidence>
<proteinExistence type="inferred from homology"/>
<feature type="domain" description="Vesicle transport v-SNARE N-terminal" evidence="17">
    <location>
        <begin position="1"/>
        <end position="92"/>
    </location>
</feature>
<keyword evidence="9 16" id="KW-0472">Membrane</keyword>
<dbReference type="GO" id="GO:0031201">
    <property type="term" value="C:SNARE complex"/>
    <property type="evidence" value="ECO:0007669"/>
    <property type="project" value="TreeGrafter"/>
</dbReference>
<dbReference type="GO" id="GO:0016236">
    <property type="term" value="P:macroautophagy"/>
    <property type="evidence" value="ECO:0007669"/>
    <property type="project" value="TreeGrafter"/>
</dbReference>
<dbReference type="AlphaFoldDB" id="A0A1B6CML2"/>
<evidence type="ECO:0000256" key="9">
    <source>
        <dbReference type="ARBA" id="ARBA00023136"/>
    </source>
</evidence>
<dbReference type="InterPro" id="IPR007705">
    <property type="entry name" value="Vesicle_trsprt_v-SNARE_N"/>
</dbReference>
<organism evidence="18">
    <name type="scientific">Clastoptera arizonana</name>
    <name type="common">Arizona spittle bug</name>
    <dbReference type="NCBI Taxonomy" id="38151"/>
    <lineage>
        <taxon>Eukaryota</taxon>
        <taxon>Metazoa</taxon>
        <taxon>Ecdysozoa</taxon>
        <taxon>Arthropoda</taxon>
        <taxon>Hexapoda</taxon>
        <taxon>Insecta</taxon>
        <taxon>Pterygota</taxon>
        <taxon>Neoptera</taxon>
        <taxon>Paraneoptera</taxon>
        <taxon>Hemiptera</taxon>
        <taxon>Auchenorrhyncha</taxon>
        <taxon>Cercopoidea</taxon>
        <taxon>Clastopteridae</taxon>
        <taxon>Clastoptera</taxon>
    </lineage>
</organism>
<dbReference type="GO" id="GO:0000139">
    <property type="term" value="C:Golgi membrane"/>
    <property type="evidence" value="ECO:0007669"/>
    <property type="project" value="UniProtKB-SubCell"/>
</dbReference>
<dbReference type="Gene3D" id="1.20.58.400">
    <property type="entry name" value="t-snare proteins"/>
    <property type="match status" value="1"/>
</dbReference>
<evidence type="ECO:0000313" key="18">
    <source>
        <dbReference type="EMBL" id="JAS14709.1"/>
    </source>
</evidence>
<dbReference type="PANTHER" id="PTHR21230:SF26">
    <property type="entry name" value="VESICLE TRANSPORT THROUGH INTERACTION WITH T-SNARES HOMOLOG 1A"/>
    <property type="match status" value="1"/>
</dbReference>
<dbReference type="Pfam" id="PF12352">
    <property type="entry name" value="V-SNARE_C"/>
    <property type="match status" value="1"/>
</dbReference>
<evidence type="ECO:0000256" key="5">
    <source>
        <dbReference type="ARBA" id="ARBA00022927"/>
    </source>
</evidence>
<evidence type="ECO:0000256" key="14">
    <source>
        <dbReference type="ARBA" id="ARBA00082368"/>
    </source>
</evidence>
<evidence type="ECO:0000256" key="15">
    <source>
        <dbReference type="SAM" id="Coils"/>
    </source>
</evidence>
<evidence type="ECO:0000259" key="17">
    <source>
        <dbReference type="Pfam" id="PF05008"/>
    </source>
</evidence>
<dbReference type="EMBL" id="GEDC01022589">
    <property type="protein sequence ID" value="JAS14709.1"/>
    <property type="molecule type" value="Transcribed_RNA"/>
</dbReference>
<sequence length="223" mass="25888">MALLIEIYEQQYAVLTADITSKIGKLSSCVGNSEKKSLIVELENHIEEVNELLEQMDLEVRDMRQNEQPRLKTRIESYRVELGRLGQEFKRARNMNNAQDGYHDRIDLYDEGVNINEEQKQRLLDNSERIERTGNNLNAGYQILLETEEIGSQVLRDLNSQRETIQKTRSRLRETDAELSRSTRIINSMIARSLQHRFLLSLIGFAFSVVIVVSIYISATRDR</sequence>
<evidence type="ECO:0000256" key="12">
    <source>
        <dbReference type="ARBA" id="ARBA00071612"/>
    </source>
</evidence>
<dbReference type="CDD" id="cd15891">
    <property type="entry name" value="SNARE_Vti1a"/>
    <property type="match status" value="1"/>
</dbReference>
<dbReference type="InterPro" id="IPR038407">
    <property type="entry name" value="v-SNARE_N_sf"/>
</dbReference>
<evidence type="ECO:0000256" key="8">
    <source>
        <dbReference type="ARBA" id="ARBA00023054"/>
    </source>
</evidence>
<protein>
    <recommendedName>
        <fullName evidence="12">Vesicle transport through interaction with t-SNAREs homolog 1A</fullName>
    </recommendedName>
    <alternativeName>
        <fullName evidence="14">Vesicle transport v-SNARE protein Vti1-like 2</fullName>
    </alternativeName>
    <alternativeName>
        <fullName evidence="13">Vti1-rp2</fullName>
    </alternativeName>
</protein>
<dbReference type="GO" id="GO:0005829">
    <property type="term" value="C:cytosol"/>
    <property type="evidence" value="ECO:0007669"/>
    <property type="project" value="GOC"/>
</dbReference>
<dbReference type="FunFam" id="1.20.5.110:FF:000078">
    <property type="entry name" value="Vesicle transport through interaction with t-SNAREs 1A"/>
    <property type="match status" value="1"/>
</dbReference>
<name>A0A1B6CML2_9HEMI</name>
<dbReference type="Gene3D" id="1.20.5.110">
    <property type="match status" value="1"/>
</dbReference>
<feature type="coiled-coil region" evidence="15">
    <location>
        <begin position="113"/>
        <end position="178"/>
    </location>
</feature>
<keyword evidence="4 16" id="KW-0812">Transmembrane</keyword>
<comment type="subcellular location">
    <subcellularLocation>
        <location evidence="10">Endomembrane system</location>
        <topology evidence="10">Single-pass type IV membrane protein</topology>
    </subcellularLocation>
    <subcellularLocation>
        <location evidence="1">Golgi apparatus membrane</location>
        <topology evidence="1">Single-pass membrane protein</topology>
    </subcellularLocation>
</comment>
<keyword evidence="8 15" id="KW-0175">Coiled coil</keyword>
<feature type="coiled-coil region" evidence="15">
    <location>
        <begin position="32"/>
        <end position="66"/>
    </location>
</feature>
<evidence type="ECO:0000256" key="1">
    <source>
        <dbReference type="ARBA" id="ARBA00004194"/>
    </source>
</evidence>